<evidence type="ECO:0000256" key="4">
    <source>
        <dbReference type="ARBA" id="ARBA00022643"/>
    </source>
</evidence>
<evidence type="ECO:0000313" key="8">
    <source>
        <dbReference type="Proteomes" id="UP000265691"/>
    </source>
</evidence>
<sequence>MFFKYLSRNTLTVTIATLLGIGSLSLVNFSLKDRIDNAQANALRQTIVNLGQAFPASNYDNDISKSCYVPVDGAYNNTDPKVESLLLATKNGQVTGYILISDTWKGYSGLIRTMLVTDAQGTIKAVRILEQNETPGLGNKVITTNWVDNFNDLPLSQAQLPHLAVRKDGGQIQDFTGATITPRAIVNQVRANMQEVVKDLVENPNALATKFTPCSK</sequence>
<evidence type="ECO:0000256" key="5">
    <source>
        <dbReference type="ARBA" id="ARBA00022982"/>
    </source>
</evidence>
<dbReference type="GO" id="GO:0010181">
    <property type="term" value="F:FMN binding"/>
    <property type="evidence" value="ECO:0007669"/>
    <property type="project" value="InterPro"/>
</dbReference>
<dbReference type="Pfam" id="PF04205">
    <property type="entry name" value="FMN_bind"/>
    <property type="match status" value="1"/>
</dbReference>
<organism evidence="7 8">
    <name type="scientific">Psittacicella hinzii</name>
    <dbReference type="NCBI Taxonomy" id="2028575"/>
    <lineage>
        <taxon>Bacteria</taxon>
        <taxon>Pseudomonadati</taxon>
        <taxon>Pseudomonadota</taxon>
        <taxon>Gammaproteobacteria</taxon>
        <taxon>Pasteurellales</taxon>
        <taxon>Psittacicellaceae</taxon>
        <taxon>Psittacicella</taxon>
    </lineage>
</organism>
<evidence type="ECO:0000256" key="1">
    <source>
        <dbReference type="ARBA" id="ARBA00022448"/>
    </source>
</evidence>
<name>A0A3A1Y5R9_9GAMM</name>
<dbReference type="EMBL" id="NRHC01000049">
    <property type="protein sequence ID" value="RIY32609.1"/>
    <property type="molecule type" value="Genomic_DNA"/>
</dbReference>
<comment type="caution">
    <text evidence="7">The sequence shown here is derived from an EMBL/GenBank/DDBJ whole genome shotgun (WGS) entry which is preliminary data.</text>
</comment>
<dbReference type="NCBIfam" id="TIGR01947">
    <property type="entry name" value="rnfG"/>
    <property type="match status" value="1"/>
</dbReference>
<dbReference type="SMART" id="SM00900">
    <property type="entry name" value="FMN_bind"/>
    <property type="match status" value="1"/>
</dbReference>
<keyword evidence="2" id="KW-0597">Phosphoprotein</keyword>
<keyword evidence="3" id="KW-0285">Flavoprotein</keyword>
<dbReference type="GO" id="GO:0005886">
    <property type="term" value="C:plasma membrane"/>
    <property type="evidence" value="ECO:0007669"/>
    <property type="project" value="InterPro"/>
</dbReference>
<accession>A0A3A1Y5R9</accession>
<keyword evidence="8" id="KW-1185">Reference proteome</keyword>
<keyword evidence="4" id="KW-0288">FMN</keyword>
<dbReference type="OrthoDB" id="9784165at2"/>
<dbReference type="Proteomes" id="UP000265691">
    <property type="component" value="Unassembled WGS sequence"/>
</dbReference>
<dbReference type="AlphaFoldDB" id="A0A3A1Y5R9"/>
<keyword evidence="5" id="KW-0249">Electron transport</keyword>
<evidence type="ECO:0000313" key="7">
    <source>
        <dbReference type="EMBL" id="RIY32609.1"/>
    </source>
</evidence>
<evidence type="ECO:0000256" key="3">
    <source>
        <dbReference type="ARBA" id="ARBA00022630"/>
    </source>
</evidence>
<keyword evidence="1" id="KW-0813">Transport</keyword>
<dbReference type="PIRSF" id="PIRSF006091">
    <property type="entry name" value="E_trnsport_RnfG"/>
    <property type="match status" value="1"/>
</dbReference>
<dbReference type="RefSeq" id="WP_119525180.1">
    <property type="nucleotide sequence ID" value="NZ_NRHC01000049.1"/>
</dbReference>
<dbReference type="PANTHER" id="PTHR36118">
    <property type="entry name" value="ION-TRANSLOCATING OXIDOREDUCTASE COMPLEX SUBUNIT G"/>
    <property type="match status" value="1"/>
</dbReference>
<dbReference type="PANTHER" id="PTHR36118:SF1">
    <property type="entry name" value="ION-TRANSLOCATING OXIDOREDUCTASE COMPLEX SUBUNIT G"/>
    <property type="match status" value="1"/>
</dbReference>
<gene>
    <name evidence="7" type="ORF">CKF54_04490</name>
</gene>
<dbReference type="InterPro" id="IPR010209">
    <property type="entry name" value="Ion_transpt_RnfG/RsxG"/>
</dbReference>
<feature type="domain" description="FMN-binding" evidence="6">
    <location>
        <begin position="106"/>
        <end position="196"/>
    </location>
</feature>
<protein>
    <recommendedName>
        <fullName evidence="6">FMN-binding domain-containing protein</fullName>
    </recommendedName>
</protein>
<dbReference type="GO" id="GO:0022900">
    <property type="term" value="P:electron transport chain"/>
    <property type="evidence" value="ECO:0007669"/>
    <property type="project" value="InterPro"/>
</dbReference>
<proteinExistence type="predicted"/>
<dbReference type="GO" id="GO:0009055">
    <property type="term" value="F:electron transfer activity"/>
    <property type="evidence" value="ECO:0007669"/>
    <property type="project" value="InterPro"/>
</dbReference>
<reference evidence="7 8" key="1">
    <citation type="submission" date="2017-08" db="EMBL/GenBank/DDBJ databases">
        <title>Reclassification of Bisgaard taxon 37 and 44.</title>
        <authorList>
            <person name="Christensen H."/>
        </authorList>
    </citation>
    <scope>NUCLEOTIDE SEQUENCE [LARGE SCALE GENOMIC DNA]</scope>
    <source>
        <strain evidence="7 8">B96_3</strain>
    </source>
</reference>
<evidence type="ECO:0000259" key="6">
    <source>
        <dbReference type="SMART" id="SM00900"/>
    </source>
</evidence>
<evidence type="ECO:0000256" key="2">
    <source>
        <dbReference type="ARBA" id="ARBA00022553"/>
    </source>
</evidence>
<dbReference type="InterPro" id="IPR007329">
    <property type="entry name" value="FMN-bd"/>
</dbReference>